<dbReference type="CDD" id="cd00397">
    <property type="entry name" value="DNA_BRE_C"/>
    <property type="match status" value="1"/>
</dbReference>
<accession>A0ABV8X2B0</accession>
<dbReference type="InterPro" id="IPR050090">
    <property type="entry name" value="Tyrosine_recombinase_XerCD"/>
</dbReference>
<keyword evidence="13" id="KW-1185">Reference proteome</keyword>
<evidence type="ECO:0000256" key="1">
    <source>
        <dbReference type="ARBA" id="ARBA00004496"/>
    </source>
</evidence>
<keyword evidence="8" id="KW-0131">Cell cycle</keyword>
<dbReference type="InterPro" id="IPR011010">
    <property type="entry name" value="DNA_brk_join_enz"/>
</dbReference>
<sequence>MKIIFSIEINSNPYEITKIKNKKILIDYLIIDDYIDDMQLITYENEEKHGERFYQFNDMEMIYYFIHKQQHVNKAKKLSDATKRNYLRDILQFYYKWVEFQERNNNEINNYLLKRLKPRHVELYQVDFLTKQMGYKVATIARKSIVLKSFLKWLHQVNYINEPVHQTMISSSAGNDDHPDRDLSFQEVSMLINYWKERDHPVNYSILLTLATTGLRIAELCKAKWGDLFFDYTTGHYFLASIGKNKKHRDVLIFPYVLEALKMLRKRRRLSDQLNSNDHSPLLPNQSRTFYSATYLSKYVKKIIRQTNFPFLMNKDGPITPHWFRHFFANHSLDQGANLEYIRQTLGHSMLRTTQGYLRKNMERKNNAAIYWDQQQFS</sequence>
<reference evidence="13" key="1">
    <citation type="journal article" date="2019" name="Int. J. Syst. Evol. Microbiol.">
        <title>The Global Catalogue of Microorganisms (GCM) 10K type strain sequencing project: providing services to taxonomists for standard genome sequencing and annotation.</title>
        <authorList>
            <consortium name="The Broad Institute Genomics Platform"/>
            <consortium name="The Broad Institute Genome Sequencing Center for Infectious Disease"/>
            <person name="Wu L."/>
            <person name="Ma J."/>
        </authorList>
    </citation>
    <scope>NUCLEOTIDE SEQUENCE [LARGE SCALE GENOMIC DNA]</scope>
    <source>
        <strain evidence="13">CCUG 37865</strain>
    </source>
</reference>
<name>A0ABV8X2B0_9BACI</name>
<dbReference type="Gene3D" id="1.10.150.130">
    <property type="match status" value="1"/>
</dbReference>
<proteinExistence type="predicted"/>
<keyword evidence="6 9" id="KW-0238">DNA-binding</keyword>
<dbReference type="Gene3D" id="1.10.443.10">
    <property type="entry name" value="Intergrase catalytic core"/>
    <property type="match status" value="1"/>
</dbReference>
<dbReference type="InterPro" id="IPR044068">
    <property type="entry name" value="CB"/>
</dbReference>
<dbReference type="RefSeq" id="WP_390253067.1">
    <property type="nucleotide sequence ID" value="NZ_JBHSDT010000008.1"/>
</dbReference>
<dbReference type="Pfam" id="PF00589">
    <property type="entry name" value="Phage_integrase"/>
    <property type="match status" value="1"/>
</dbReference>
<dbReference type="PANTHER" id="PTHR30349:SF77">
    <property type="entry name" value="TYROSINE RECOMBINASE XERC"/>
    <property type="match status" value="1"/>
</dbReference>
<comment type="subcellular location">
    <subcellularLocation>
        <location evidence="1">Cytoplasm</location>
    </subcellularLocation>
</comment>
<feature type="domain" description="Core-binding (CB)" evidence="11">
    <location>
        <begin position="56"/>
        <end position="155"/>
    </location>
</feature>
<evidence type="ECO:0000256" key="6">
    <source>
        <dbReference type="ARBA" id="ARBA00023125"/>
    </source>
</evidence>
<evidence type="ECO:0000256" key="8">
    <source>
        <dbReference type="ARBA" id="ARBA00023306"/>
    </source>
</evidence>
<dbReference type="SUPFAM" id="SSF56349">
    <property type="entry name" value="DNA breaking-rejoining enzymes"/>
    <property type="match status" value="1"/>
</dbReference>
<keyword evidence="7" id="KW-0233">DNA recombination</keyword>
<keyword evidence="2" id="KW-0963">Cytoplasm</keyword>
<evidence type="ECO:0000256" key="3">
    <source>
        <dbReference type="ARBA" id="ARBA00022618"/>
    </source>
</evidence>
<dbReference type="InterPro" id="IPR002104">
    <property type="entry name" value="Integrase_catalytic"/>
</dbReference>
<evidence type="ECO:0000259" key="10">
    <source>
        <dbReference type="PROSITE" id="PS51898"/>
    </source>
</evidence>
<gene>
    <name evidence="12" type="ORF">ACFOY7_15245</name>
</gene>
<dbReference type="PANTHER" id="PTHR30349">
    <property type="entry name" value="PHAGE INTEGRASE-RELATED"/>
    <property type="match status" value="1"/>
</dbReference>
<keyword evidence="4" id="KW-0159">Chromosome partition</keyword>
<dbReference type="PROSITE" id="PS51898">
    <property type="entry name" value="TYR_RECOMBINASE"/>
    <property type="match status" value="1"/>
</dbReference>
<dbReference type="Proteomes" id="UP001595882">
    <property type="component" value="Unassembled WGS sequence"/>
</dbReference>
<keyword evidence="3" id="KW-0132">Cell division</keyword>
<feature type="domain" description="Tyr recombinase" evidence="10">
    <location>
        <begin position="178"/>
        <end position="370"/>
    </location>
</feature>
<organism evidence="12 13">
    <name type="scientific">Gracilibacillus xinjiangensis</name>
    <dbReference type="NCBI Taxonomy" id="1193282"/>
    <lineage>
        <taxon>Bacteria</taxon>
        <taxon>Bacillati</taxon>
        <taxon>Bacillota</taxon>
        <taxon>Bacilli</taxon>
        <taxon>Bacillales</taxon>
        <taxon>Bacillaceae</taxon>
        <taxon>Gracilibacillus</taxon>
    </lineage>
</organism>
<evidence type="ECO:0000313" key="13">
    <source>
        <dbReference type="Proteomes" id="UP001595882"/>
    </source>
</evidence>
<evidence type="ECO:0000256" key="7">
    <source>
        <dbReference type="ARBA" id="ARBA00023172"/>
    </source>
</evidence>
<comment type="caution">
    <text evidence="12">The sequence shown here is derived from an EMBL/GenBank/DDBJ whole genome shotgun (WGS) entry which is preliminary data.</text>
</comment>
<evidence type="ECO:0000259" key="11">
    <source>
        <dbReference type="PROSITE" id="PS51900"/>
    </source>
</evidence>
<dbReference type="EMBL" id="JBHSDT010000008">
    <property type="protein sequence ID" value="MFC4404424.1"/>
    <property type="molecule type" value="Genomic_DNA"/>
</dbReference>
<evidence type="ECO:0000256" key="2">
    <source>
        <dbReference type="ARBA" id="ARBA00022490"/>
    </source>
</evidence>
<evidence type="ECO:0000313" key="12">
    <source>
        <dbReference type="EMBL" id="MFC4404424.1"/>
    </source>
</evidence>
<dbReference type="PROSITE" id="PS51900">
    <property type="entry name" value="CB"/>
    <property type="match status" value="1"/>
</dbReference>
<keyword evidence="5" id="KW-0229">DNA integration</keyword>
<dbReference type="InterPro" id="IPR013762">
    <property type="entry name" value="Integrase-like_cat_sf"/>
</dbReference>
<protein>
    <submittedName>
        <fullName evidence="12">Tyrosine-type recombinase/integrase</fullName>
    </submittedName>
</protein>
<evidence type="ECO:0000256" key="9">
    <source>
        <dbReference type="PROSITE-ProRule" id="PRU01248"/>
    </source>
</evidence>
<evidence type="ECO:0000256" key="4">
    <source>
        <dbReference type="ARBA" id="ARBA00022829"/>
    </source>
</evidence>
<evidence type="ECO:0000256" key="5">
    <source>
        <dbReference type="ARBA" id="ARBA00022908"/>
    </source>
</evidence>
<dbReference type="InterPro" id="IPR010998">
    <property type="entry name" value="Integrase_recombinase_N"/>
</dbReference>